<gene>
    <name evidence="4" type="ORF">ZEAMMB73_Zm00001d037115</name>
</gene>
<proteinExistence type="inferred from homology"/>
<comment type="subcellular location">
    <subcellularLocation>
        <location evidence="1">Membrane</location>
    </subcellularLocation>
</comment>
<comment type="similarity">
    <text evidence="2">Belongs to the CDP-alcohol phosphatidyltransferase class-I family.</text>
</comment>
<dbReference type="GO" id="GO:0016740">
    <property type="term" value="F:transferase activity"/>
    <property type="evidence" value="ECO:0007669"/>
    <property type="project" value="UniProtKB-KW"/>
</dbReference>
<sequence length="113" mass="12840">MLIYVSHLFTFFTGAEWWAQDFRKSLPFFGWIPLPFLSVFLKFFLLLVSEIEIPLYVLVLILMIVCAVIPTVRSNVSNVQEVVEARKGSMALALAMILPFIVLLAGVAIWYAN</sequence>
<accession>A0A1D6LUM6</accession>
<evidence type="ECO:0000256" key="3">
    <source>
        <dbReference type="ARBA" id="ARBA00023136"/>
    </source>
</evidence>
<dbReference type="AlphaFoldDB" id="A0A1D6LUM6"/>
<dbReference type="GO" id="GO:0016020">
    <property type="term" value="C:membrane"/>
    <property type="evidence" value="ECO:0007669"/>
    <property type="project" value="UniProtKB-SubCell"/>
</dbReference>
<name>A0A1D6LUM6_MAIZE</name>
<dbReference type="EMBL" id="CM000782">
    <property type="protein sequence ID" value="AQK83039.1"/>
    <property type="molecule type" value="Genomic_DNA"/>
</dbReference>
<protein>
    <submittedName>
        <fullName evidence="4">Choline/ethanolaminephosphotransferase 1</fullName>
    </submittedName>
</protein>
<organism evidence="4">
    <name type="scientific">Zea mays</name>
    <name type="common">Maize</name>
    <dbReference type="NCBI Taxonomy" id="4577"/>
    <lineage>
        <taxon>Eukaryota</taxon>
        <taxon>Viridiplantae</taxon>
        <taxon>Streptophyta</taxon>
        <taxon>Embryophyta</taxon>
        <taxon>Tracheophyta</taxon>
        <taxon>Spermatophyta</taxon>
        <taxon>Magnoliopsida</taxon>
        <taxon>Liliopsida</taxon>
        <taxon>Poales</taxon>
        <taxon>Poaceae</taxon>
        <taxon>PACMAD clade</taxon>
        <taxon>Panicoideae</taxon>
        <taxon>Andropogonodae</taxon>
        <taxon>Andropogoneae</taxon>
        <taxon>Tripsacinae</taxon>
        <taxon>Zea</taxon>
    </lineage>
</organism>
<dbReference type="PANTHER" id="PTHR10414:SF49">
    <property type="entry name" value="OS06G0204400 PROTEIN"/>
    <property type="match status" value="1"/>
</dbReference>
<evidence type="ECO:0000313" key="4">
    <source>
        <dbReference type="EMBL" id="AQK83039.1"/>
    </source>
</evidence>
<evidence type="ECO:0000256" key="1">
    <source>
        <dbReference type="ARBA" id="ARBA00004370"/>
    </source>
</evidence>
<evidence type="ECO:0000256" key="2">
    <source>
        <dbReference type="ARBA" id="ARBA00010441"/>
    </source>
</evidence>
<keyword evidence="4" id="KW-0808">Transferase</keyword>
<dbReference type="InterPro" id="IPR014472">
    <property type="entry name" value="CHOPT"/>
</dbReference>
<reference evidence="4" key="1">
    <citation type="submission" date="2015-12" db="EMBL/GenBank/DDBJ databases">
        <title>Update maize B73 reference genome by single molecule sequencing technologies.</title>
        <authorList>
            <consortium name="Maize Genome Sequencing Project"/>
            <person name="Ware D."/>
        </authorList>
    </citation>
    <scope>NUCLEOTIDE SEQUENCE</scope>
    <source>
        <tissue evidence="4">Seedling</tissue>
    </source>
</reference>
<dbReference type="GO" id="GO:0008610">
    <property type="term" value="P:lipid biosynthetic process"/>
    <property type="evidence" value="ECO:0007669"/>
    <property type="project" value="UniProtKB-ARBA"/>
</dbReference>
<dbReference type="PANTHER" id="PTHR10414">
    <property type="entry name" value="ETHANOLAMINEPHOSPHOTRANSFERASE"/>
    <property type="match status" value="1"/>
</dbReference>
<keyword evidence="3" id="KW-0472">Membrane</keyword>